<reference evidence="1" key="1">
    <citation type="submission" date="2017-08" db="EMBL/GenBank/DDBJ databases">
        <authorList>
            <person name="Polle J.E."/>
            <person name="Barry K."/>
            <person name="Cushman J."/>
            <person name="Schmutz J."/>
            <person name="Tran D."/>
            <person name="Hathwaick L.T."/>
            <person name="Yim W.C."/>
            <person name="Jenkins J."/>
            <person name="Mckie-Krisberg Z.M."/>
            <person name="Prochnik S."/>
            <person name="Lindquist E."/>
            <person name="Dockter R.B."/>
            <person name="Adam C."/>
            <person name="Molina H."/>
            <person name="Bunkerborg J."/>
            <person name="Jin E."/>
            <person name="Buchheim M."/>
            <person name="Magnuson J."/>
        </authorList>
    </citation>
    <scope>NUCLEOTIDE SEQUENCE</scope>
    <source>
        <strain evidence="1">CCAP 19/18</strain>
    </source>
</reference>
<dbReference type="EMBL" id="MU070324">
    <property type="protein sequence ID" value="KAF5828309.1"/>
    <property type="molecule type" value="Genomic_DNA"/>
</dbReference>
<keyword evidence="2" id="KW-1185">Reference proteome</keyword>
<dbReference type="EMBL" id="MU070324">
    <property type="protein sequence ID" value="KAF5828308.1"/>
    <property type="molecule type" value="Genomic_DNA"/>
</dbReference>
<proteinExistence type="predicted"/>
<evidence type="ECO:0000313" key="2">
    <source>
        <dbReference type="Proteomes" id="UP000815325"/>
    </source>
</evidence>
<comment type="caution">
    <text evidence="1">The sequence shown here is derived from an EMBL/GenBank/DDBJ whole genome shotgun (WGS) entry which is preliminary data.</text>
</comment>
<accession>A0ABQ7G121</accession>
<protein>
    <submittedName>
        <fullName evidence="1">Uncharacterized protein</fullName>
    </submittedName>
</protein>
<organism evidence="1 2">
    <name type="scientific">Dunaliella salina</name>
    <name type="common">Green alga</name>
    <name type="synonym">Protococcus salinus</name>
    <dbReference type="NCBI Taxonomy" id="3046"/>
    <lineage>
        <taxon>Eukaryota</taxon>
        <taxon>Viridiplantae</taxon>
        <taxon>Chlorophyta</taxon>
        <taxon>core chlorophytes</taxon>
        <taxon>Chlorophyceae</taxon>
        <taxon>CS clade</taxon>
        <taxon>Chlamydomonadales</taxon>
        <taxon>Dunaliellaceae</taxon>
        <taxon>Dunaliella</taxon>
    </lineage>
</organism>
<dbReference type="Proteomes" id="UP000815325">
    <property type="component" value="Unassembled WGS sequence"/>
</dbReference>
<gene>
    <name evidence="1" type="ORF">DUNSADRAFT_17793</name>
</gene>
<sequence>MARGRKRSSGTKEYWCLCTVCFPIGTRQNAEFGPDAIRTYAFDTCVDHCRKSGSVWREVGAAWEAQGPYLQAPQLLPLPHPQQAGPQEMVHA</sequence>
<evidence type="ECO:0000313" key="1">
    <source>
        <dbReference type="EMBL" id="KAF5828309.1"/>
    </source>
</evidence>
<reference evidence="1" key="2">
    <citation type="submission" date="2020-06" db="EMBL/GenBank/DDBJ databases">
        <authorList>
            <consortium name="DOE Joint Genome Institute"/>
            <person name="Calhoun S."/>
            <person name="Polle J.E."/>
            <person name="Mckie-Krisberg Z."/>
            <person name="Prochnik S."/>
            <person name="Neofotis P."/>
            <person name="Yim W.C."/>
            <person name="Hathwaik L.T."/>
            <person name="Jenkins J."/>
            <person name="Molina H."/>
            <person name="Bunkenborg J."/>
            <person name="Grigoriev I.V."/>
            <person name="Barry K."/>
            <person name="Schmutz J."/>
            <person name="Jin E."/>
            <person name="Cushman J.C."/>
            <person name="Magnuson J.K."/>
        </authorList>
    </citation>
    <scope>NUCLEOTIDE SEQUENCE</scope>
    <source>
        <strain evidence="1">CCAP 19/18</strain>
    </source>
</reference>
<name>A0ABQ7G121_DUNSA</name>